<dbReference type="AlphaFoldDB" id="A0A5N6MZK3"/>
<dbReference type="CDD" id="cd09272">
    <property type="entry name" value="RNase_HI_RT_Ty1"/>
    <property type="match status" value="1"/>
</dbReference>
<dbReference type="PANTHER" id="PTHR11439">
    <property type="entry name" value="GAG-POL-RELATED RETROTRANSPOSON"/>
    <property type="match status" value="1"/>
</dbReference>
<dbReference type="InterPro" id="IPR043502">
    <property type="entry name" value="DNA/RNA_pol_sf"/>
</dbReference>
<dbReference type="OrthoDB" id="414945at2759"/>
<feature type="region of interest" description="Disordered" evidence="1">
    <location>
        <begin position="129"/>
        <end position="217"/>
    </location>
</feature>
<evidence type="ECO:0000313" key="2">
    <source>
        <dbReference type="EMBL" id="KAD4179889.1"/>
    </source>
</evidence>
<gene>
    <name evidence="2" type="ORF">E3N88_28480</name>
</gene>
<reference evidence="2 3" key="1">
    <citation type="submission" date="2019-05" db="EMBL/GenBank/DDBJ databases">
        <title>Mikania micrantha, genome provides insights into the molecular mechanism of rapid growth.</title>
        <authorList>
            <person name="Liu B."/>
        </authorList>
    </citation>
    <scope>NUCLEOTIDE SEQUENCE [LARGE SCALE GENOMIC DNA]</scope>
    <source>
        <strain evidence="2">NLD-2019</strain>
        <tissue evidence="2">Leaf</tissue>
    </source>
</reference>
<dbReference type="Proteomes" id="UP000326396">
    <property type="component" value="Linkage Group LG4"/>
</dbReference>
<dbReference type="PANTHER" id="PTHR11439:SF524">
    <property type="entry name" value="RNA-DIRECTED DNA POLYMERASE, PROTEIN KINASE RLK-PELLE-DLSV FAMILY"/>
    <property type="match status" value="1"/>
</dbReference>
<keyword evidence="3" id="KW-1185">Reference proteome</keyword>
<evidence type="ECO:0000313" key="3">
    <source>
        <dbReference type="Proteomes" id="UP000326396"/>
    </source>
</evidence>
<comment type="caution">
    <text evidence="2">The sequence shown here is derived from an EMBL/GenBank/DDBJ whole genome shotgun (WGS) entry which is preliminary data.</text>
</comment>
<name>A0A5N6MZK3_9ASTR</name>
<dbReference type="SUPFAM" id="SSF56672">
    <property type="entry name" value="DNA/RNA polymerases"/>
    <property type="match status" value="1"/>
</dbReference>
<dbReference type="EMBL" id="SZYD01000014">
    <property type="protein sequence ID" value="KAD4179889.1"/>
    <property type="molecule type" value="Genomic_DNA"/>
</dbReference>
<accession>A0A5N6MZK3</accession>
<protein>
    <submittedName>
        <fullName evidence="2">Uncharacterized protein</fullName>
    </submittedName>
</protein>
<sequence>MDGSYSVREKRKADEVDEVLNYIEEPVVIVDTKEKRLRNKPIRQIKDESMREMVNVGENRAQNGVTDCPESRNEEKFQSMEFLGSSWYAKERMRILRGTRWTKISEILRISSRYAKPFWAPCRGLHFNSSPPTSPSPNSPQPYSSIASPPLLYRNTTTTTTGHCCNSLPPPSPSPNSASTLFTRHIASAAPPQPKTKAHKPYSKPNQPSSAHPSRHHLRLTASDRLSLYMIPWRRSEKLSAVPALHPKLGFIPMSMLSGLRNSRRSTSGYCVFLGDSLISWSSKRQPTISRSSAEAEYRGVANTVAEISWIRNLLLELHLPVRHATIVYCDNISAVYLADNPVQHQRTKHIELDIHFVREKVRLGTVKVLHVPAEYQYADIFTKGLPKLLFQRFCSSLCLRSCPAQTAGGC</sequence>
<organism evidence="2 3">
    <name type="scientific">Mikania micrantha</name>
    <name type="common">bitter vine</name>
    <dbReference type="NCBI Taxonomy" id="192012"/>
    <lineage>
        <taxon>Eukaryota</taxon>
        <taxon>Viridiplantae</taxon>
        <taxon>Streptophyta</taxon>
        <taxon>Embryophyta</taxon>
        <taxon>Tracheophyta</taxon>
        <taxon>Spermatophyta</taxon>
        <taxon>Magnoliopsida</taxon>
        <taxon>eudicotyledons</taxon>
        <taxon>Gunneridae</taxon>
        <taxon>Pentapetalae</taxon>
        <taxon>asterids</taxon>
        <taxon>campanulids</taxon>
        <taxon>Asterales</taxon>
        <taxon>Asteraceae</taxon>
        <taxon>Asteroideae</taxon>
        <taxon>Heliantheae alliance</taxon>
        <taxon>Eupatorieae</taxon>
        <taxon>Mikania</taxon>
    </lineage>
</organism>
<proteinExistence type="predicted"/>
<evidence type="ECO:0000256" key="1">
    <source>
        <dbReference type="SAM" id="MobiDB-lite"/>
    </source>
</evidence>